<dbReference type="InterPro" id="IPR003313">
    <property type="entry name" value="AraC-bd"/>
</dbReference>
<evidence type="ECO:0000256" key="1">
    <source>
        <dbReference type="ARBA" id="ARBA00023015"/>
    </source>
</evidence>
<keyword evidence="1" id="KW-0805">Transcription regulation</keyword>
<dbReference type="Gene3D" id="2.60.120.10">
    <property type="entry name" value="Jelly Rolls"/>
    <property type="match status" value="1"/>
</dbReference>
<dbReference type="STRING" id="407022.SAMN05661044_02711"/>
<dbReference type="OrthoDB" id="9787988at2"/>
<dbReference type="GO" id="GO:0003700">
    <property type="term" value="F:DNA-binding transcription factor activity"/>
    <property type="evidence" value="ECO:0007669"/>
    <property type="project" value="InterPro"/>
</dbReference>
<dbReference type="SUPFAM" id="SSF46689">
    <property type="entry name" value="Homeodomain-like"/>
    <property type="match status" value="2"/>
</dbReference>
<dbReference type="SUPFAM" id="SSF51182">
    <property type="entry name" value="RmlC-like cupins"/>
    <property type="match status" value="1"/>
</dbReference>
<name>A0A1H7QSU8_OLID1</name>
<proteinExistence type="predicted"/>
<keyword evidence="6" id="KW-1185">Reference proteome</keyword>
<evidence type="ECO:0000259" key="4">
    <source>
        <dbReference type="PROSITE" id="PS01124"/>
    </source>
</evidence>
<dbReference type="InterPro" id="IPR018060">
    <property type="entry name" value="HTH_AraC"/>
</dbReference>
<evidence type="ECO:0000256" key="3">
    <source>
        <dbReference type="ARBA" id="ARBA00023163"/>
    </source>
</evidence>
<dbReference type="PANTHER" id="PTHR43280:SF27">
    <property type="entry name" value="TRANSCRIPTIONAL REGULATOR MTLR"/>
    <property type="match status" value="1"/>
</dbReference>
<dbReference type="AlphaFoldDB" id="A0A1H7QSU8"/>
<dbReference type="PROSITE" id="PS01124">
    <property type="entry name" value="HTH_ARAC_FAMILY_2"/>
    <property type="match status" value="1"/>
</dbReference>
<dbReference type="GO" id="GO:0043565">
    <property type="term" value="F:sequence-specific DNA binding"/>
    <property type="evidence" value="ECO:0007669"/>
    <property type="project" value="InterPro"/>
</dbReference>
<sequence>MKPQLLKVLKGPAQSFSVRRDREPFNTKWHYHPELELIHFYKGEGTQFIGDSIKRFKSGDMVLVGPRLPHYVKFDDKQLEQSPAVDMDVRVAHFGKEIWGNGFLNLPENKLLKSIMERAQRGVNITGKHKDYVADLLVEMLCADGAEKIIILMQILVQIAKYCKLETLSSIGFNCTYDEFSSDRIKNIYDYSCANFKEKIQLEEIAEVAKISPHSFCRYFKTQTRKTYSQFLTEIRIGHACKLLIEDRLDIKQVCDDSGFNNFTSFFKCFRKITGKSPLTYKREFIITKAS</sequence>
<dbReference type="InterPro" id="IPR014710">
    <property type="entry name" value="RmlC-like_jellyroll"/>
</dbReference>
<dbReference type="InterPro" id="IPR009057">
    <property type="entry name" value="Homeodomain-like_sf"/>
</dbReference>
<dbReference type="PROSITE" id="PS00041">
    <property type="entry name" value="HTH_ARAC_FAMILY_1"/>
    <property type="match status" value="1"/>
</dbReference>
<evidence type="ECO:0000256" key="2">
    <source>
        <dbReference type="ARBA" id="ARBA00023125"/>
    </source>
</evidence>
<reference evidence="6" key="1">
    <citation type="submission" date="2016-10" db="EMBL/GenBank/DDBJ databases">
        <authorList>
            <person name="Varghese N."/>
            <person name="Submissions S."/>
        </authorList>
    </citation>
    <scope>NUCLEOTIDE SEQUENCE [LARGE SCALE GENOMIC DNA]</scope>
    <source>
        <strain evidence="6">DSM 18733</strain>
    </source>
</reference>
<protein>
    <submittedName>
        <fullName evidence="5">AraC-type DNA-binding protein</fullName>
    </submittedName>
</protein>
<dbReference type="Pfam" id="PF12833">
    <property type="entry name" value="HTH_18"/>
    <property type="match status" value="1"/>
</dbReference>
<dbReference type="InterPro" id="IPR011051">
    <property type="entry name" value="RmlC_Cupin_sf"/>
</dbReference>
<keyword evidence="3" id="KW-0804">Transcription</keyword>
<feature type="domain" description="HTH araC/xylS-type" evidence="4">
    <location>
        <begin position="186"/>
        <end position="284"/>
    </location>
</feature>
<keyword evidence="2 5" id="KW-0238">DNA-binding</keyword>
<dbReference type="SMART" id="SM00342">
    <property type="entry name" value="HTH_ARAC"/>
    <property type="match status" value="1"/>
</dbReference>
<evidence type="ECO:0000313" key="6">
    <source>
        <dbReference type="Proteomes" id="UP000199421"/>
    </source>
</evidence>
<dbReference type="RefSeq" id="WP_093325126.1">
    <property type="nucleotide sequence ID" value="NZ_FOAF01000002.1"/>
</dbReference>
<dbReference type="PANTHER" id="PTHR43280">
    <property type="entry name" value="ARAC-FAMILY TRANSCRIPTIONAL REGULATOR"/>
    <property type="match status" value="1"/>
</dbReference>
<dbReference type="Gene3D" id="1.10.10.60">
    <property type="entry name" value="Homeodomain-like"/>
    <property type="match status" value="2"/>
</dbReference>
<gene>
    <name evidence="5" type="ORF">SAMN05661044_02711</name>
</gene>
<evidence type="ECO:0000313" key="5">
    <source>
        <dbReference type="EMBL" id="SEL51002.1"/>
    </source>
</evidence>
<dbReference type="InterPro" id="IPR018062">
    <property type="entry name" value="HTH_AraC-typ_CS"/>
</dbReference>
<dbReference type="Pfam" id="PF02311">
    <property type="entry name" value="AraC_binding"/>
    <property type="match status" value="1"/>
</dbReference>
<dbReference type="Proteomes" id="UP000199421">
    <property type="component" value="Unassembled WGS sequence"/>
</dbReference>
<accession>A0A1H7QSU8</accession>
<organism evidence="5 6">
    <name type="scientific">Olivibacter domesticus</name>
    <name type="common">Pseudosphingobacterium domesticum</name>
    <dbReference type="NCBI Taxonomy" id="407022"/>
    <lineage>
        <taxon>Bacteria</taxon>
        <taxon>Pseudomonadati</taxon>
        <taxon>Bacteroidota</taxon>
        <taxon>Sphingobacteriia</taxon>
        <taxon>Sphingobacteriales</taxon>
        <taxon>Sphingobacteriaceae</taxon>
        <taxon>Olivibacter</taxon>
    </lineage>
</organism>
<dbReference type="EMBL" id="FOAF01000002">
    <property type="protein sequence ID" value="SEL51002.1"/>
    <property type="molecule type" value="Genomic_DNA"/>
</dbReference>